<dbReference type="PANTHER" id="PTHR38767">
    <property type="entry name" value="DNA POLYMERASE III SUBUNIT CHI"/>
    <property type="match status" value="1"/>
</dbReference>
<dbReference type="Proteomes" id="UP000064201">
    <property type="component" value="Chromosome"/>
</dbReference>
<sequence>MTHVSFYLLDDPAPEARLRFVCRLAKKASGQGHRVHIHTGSPELTRTLDEWLWTFEDTAFLPHSTDVRDTDVPVSLHEAHAPSDRCDVLINLALEVPEYCGRFERVADIVGGDETGREAGRSRYRFFKERGYPLEHHKIQ</sequence>
<gene>
    <name evidence="1" type="ORF">TVD_02580</name>
</gene>
<accession>A0A0G3FZG3</accession>
<proteinExistence type="predicted"/>
<dbReference type="RefSeq" id="WP_047250728.1">
    <property type="nucleotide sequence ID" value="NZ_CP011367.1"/>
</dbReference>
<dbReference type="Pfam" id="PF04364">
    <property type="entry name" value="DNA_pol3_chi"/>
    <property type="match status" value="1"/>
</dbReference>
<reference evidence="1 2" key="1">
    <citation type="submission" date="2015-04" db="EMBL/GenBank/DDBJ databases">
        <title>Complete Sequence for the Genome of the Thioalkalivibrio versutus D301.</title>
        <authorList>
            <person name="Mu T."/>
            <person name="Zhou J."/>
            <person name="Xu X."/>
        </authorList>
    </citation>
    <scope>NUCLEOTIDE SEQUENCE [LARGE SCALE GENOMIC DNA]</scope>
    <source>
        <strain evidence="1 2">D301</strain>
    </source>
</reference>
<dbReference type="OrthoDB" id="5297568at2"/>
<protein>
    <submittedName>
        <fullName evidence="1">DNA polymerase III subunit chi</fullName>
    </submittedName>
</protein>
<organism evidence="1 2">
    <name type="scientific">Thioalkalivibrio versutus</name>
    <dbReference type="NCBI Taxonomy" id="106634"/>
    <lineage>
        <taxon>Bacteria</taxon>
        <taxon>Pseudomonadati</taxon>
        <taxon>Pseudomonadota</taxon>
        <taxon>Gammaproteobacteria</taxon>
        <taxon>Chromatiales</taxon>
        <taxon>Ectothiorhodospiraceae</taxon>
        <taxon>Thioalkalivibrio</taxon>
    </lineage>
</organism>
<dbReference type="Gene3D" id="3.40.50.10110">
    <property type="entry name" value="DNA polymerase III subunit chi"/>
    <property type="match status" value="1"/>
</dbReference>
<dbReference type="GO" id="GO:0032298">
    <property type="term" value="P:positive regulation of DNA-templated DNA replication initiation"/>
    <property type="evidence" value="ECO:0007669"/>
    <property type="project" value="TreeGrafter"/>
</dbReference>
<dbReference type="InterPro" id="IPR007459">
    <property type="entry name" value="DNA_pol3_chi"/>
</dbReference>
<dbReference type="GO" id="GO:0003677">
    <property type="term" value="F:DNA binding"/>
    <property type="evidence" value="ECO:0007669"/>
    <property type="project" value="InterPro"/>
</dbReference>
<name>A0A0G3FZG3_9GAMM</name>
<dbReference type="SUPFAM" id="SSF102400">
    <property type="entry name" value="DNA polymerase III chi subunit"/>
    <property type="match status" value="1"/>
</dbReference>
<evidence type="ECO:0000313" key="2">
    <source>
        <dbReference type="Proteomes" id="UP000064201"/>
    </source>
</evidence>
<dbReference type="KEGG" id="tvr:TVD_02580"/>
<keyword evidence="2" id="KW-1185">Reference proteome</keyword>
<evidence type="ECO:0000313" key="1">
    <source>
        <dbReference type="EMBL" id="AKJ94328.1"/>
    </source>
</evidence>
<dbReference type="STRING" id="106634.TVD_02580"/>
<dbReference type="AlphaFoldDB" id="A0A0G3FZG3"/>
<dbReference type="EMBL" id="CP011367">
    <property type="protein sequence ID" value="AKJ94328.1"/>
    <property type="molecule type" value="Genomic_DNA"/>
</dbReference>
<dbReference type="InterPro" id="IPR036768">
    <property type="entry name" value="PolIII_chi_sf"/>
</dbReference>
<dbReference type="GO" id="GO:0003887">
    <property type="term" value="F:DNA-directed DNA polymerase activity"/>
    <property type="evidence" value="ECO:0007669"/>
    <property type="project" value="InterPro"/>
</dbReference>
<dbReference type="PANTHER" id="PTHR38767:SF1">
    <property type="entry name" value="DNA POLYMERASE III SUBUNIT CHI"/>
    <property type="match status" value="1"/>
</dbReference>
<dbReference type="PATRIC" id="fig|106634.4.peg.520"/>
<dbReference type="GO" id="GO:0006260">
    <property type="term" value="P:DNA replication"/>
    <property type="evidence" value="ECO:0007669"/>
    <property type="project" value="InterPro"/>
</dbReference>